<reference evidence="6 7" key="1">
    <citation type="journal article" date="2024" name="G3 (Bethesda)">
        <title>Genome assembly of Hibiscus sabdariffa L. provides insights into metabolisms of medicinal natural products.</title>
        <authorList>
            <person name="Kim T."/>
        </authorList>
    </citation>
    <scope>NUCLEOTIDE SEQUENCE [LARGE SCALE GENOMIC DNA]</scope>
    <source>
        <strain evidence="6">TK-2024</strain>
        <tissue evidence="6">Old leaves</tissue>
    </source>
</reference>
<dbReference type="InterPro" id="IPR051442">
    <property type="entry name" value="B3_domain"/>
</dbReference>
<evidence type="ECO:0000256" key="1">
    <source>
        <dbReference type="ARBA" id="ARBA00004123"/>
    </source>
</evidence>
<evidence type="ECO:0000256" key="4">
    <source>
        <dbReference type="ARBA" id="ARBA00023163"/>
    </source>
</evidence>
<gene>
    <name evidence="6" type="ORF">V6N12_005280</name>
</gene>
<dbReference type="PANTHER" id="PTHR34269:SF11">
    <property type="entry name" value="B3 DOMAIN PROTEIN"/>
    <property type="match status" value="1"/>
</dbReference>
<keyword evidence="2" id="KW-0805">Transcription regulation</keyword>
<evidence type="ECO:0000313" key="7">
    <source>
        <dbReference type="Proteomes" id="UP001472677"/>
    </source>
</evidence>
<keyword evidence="3" id="KW-0238">DNA-binding</keyword>
<accession>A0ABR2CNZ8</accession>
<protein>
    <recommendedName>
        <fullName evidence="8">B3 domain-containing protein</fullName>
    </recommendedName>
</protein>
<comment type="subcellular location">
    <subcellularLocation>
        <location evidence="1">Nucleus</location>
    </subcellularLocation>
</comment>
<evidence type="ECO:0000313" key="6">
    <source>
        <dbReference type="EMBL" id="KAK8521372.1"/>
    </source>
</evidence>
<sequence>MEVEHKALILWEEVKKQDFEDMDVPLNLSLSLGSSLSFSSTSTDTSVTPLWEKEFESTMNFIDKIDNGAFLSGQFGVCNVMFMEESDFLLSEGTKTEDVSLELSLSLDRNLKNGNSSLKKRRTIENPKLIANKNKRMKVEAEELRMTELRLGHDPWCIKKKLFVSDVGNMARLMLPTESVESHILPHLNADQAARFKEGVPVLVWDCDTNTQHGLVFKQWNKGANVFIHNWTIEFVKRRGLKHRDEIGLYWDADNSRFNFSLLNRAPLQ</sequence>
<dbReference type="Proteomes" id="UP001472677">
    <property type="component" value="Unassembled WGS sequence"/>
</dbReference>
<keyword evidence="5" id="KW-0539">Nucleus</keyword>
<evidence type="ECO:0008006" key="8">
    <source>
        <dbReference type="Google" id="ProtNLM"/>
    </source>
</evidence>
<proteinExistence type="predicted"/>
<dbReference type="CDD" id="cd10017">
    <property type="entry name" value="B3_DNA"/>
    <property type="match status" value="1"/>
</dbReference>
<comment type="caution">
    <text evidence="6">The sequence shown here is derived from an EMBL/GenBank/DDBJ whole genome shotgun (WGS) entry which is preliminary data.</text>
</comment>
<name>A0ABR2CNZ8_9ROSI</name>
<dbReference type="Gene3D" id="2.40.330.10">
    <property type="entry name" value="DNA-binding pseudobarrel domain"/>
    <property type="match status" value="1"/>
</dbReference>
<dbReference type="InterPro" id="IPR003340">
    <property type="entry name" value="B3_DNA-bd"/>
</dbReference>
<evidence type="ECO:0000256" key="2">
    <source>
        <dbReference type="ARBA" id="ARBA00023015"/>
    </source>
</evidence>
<keyword evidence="4" id="KW-0804">Transcription</keyword>
<evidence type="ECO:0000256" key="5">
    <source>
        <dbReference type="ARBA" id="ARBA00023242"/>
    </source>
</evidence>
<dbReference type="PANTHER" id="PTHR34269">
    <property type="entry name" value="TRANSCRIPTION FACTOR B3-DOMAIN FAMILY-RELATED"/>
    <property type="match status" value="1"/>
</dbReference>
<dbReference type="EMBL" id="JBBPBM010000048">
    <property type="protein sequence ID" value="KAK8521372.1"/>
    <property type="molecule type" value="Genomic_DNA"/>
</dbReference>
<organism evidence="6 7">
    <name type="scientific">Hibiscus sabdariffa</name>
    <name type="common">roselle</name>
    <dbReference type="NCBI Taxonomy" id="183260"/>
    <lineage>
        <taxon>Eukaryota</taxon>
        <taxon>Viridiplantae</taxon>
        <taxon>Streptophyta</taxon>
        <taxon>Embryophyta</taxon>
        <taxon>Tracheophyta</taxon>
        <taxon>Spermatophyta</taxon>
        <taxon>Magnoliopsida</taxon>
        <taxon>eudicotyledons</taxon>
        <taxon>Gunneridae</taxon>
        <taxon>Pentapetalae</taxon>
        <taxon>rosids</taxon>
        <taxon>malvids</taxon>
        <taxon>Malvales</taxon>
        <taxon>Malvaceae</taxon>
        <taxon>Malvoideae</taxon>
        <taxon>Hibiscus</taxon>
    </lineage>
</organism>
<dbReference type="InterPro" id="IPR015300">
    <property type="entry name" value="DNA-bd_pseudobarrel_sf"/>
</dbReference>
<evidence type="ECO:0000256" key="3">
    <source>
        <dbReference type="ARBA" id="ARBA00023125"/>
    </source>
</evidence>
<keyword evidence="7" id="KW-1185">Reference proteome</keyword>
<dbReference type="SUPFAM" id="SSF101936">
    <property type="entry name" value="DNA-binding pseudobarrel domain"/>
    <property type="match status" value="1"/>
</dbReference>